<organism evidence="10 11">
    <name type="scientific">Punctularia strigosozonata (strain HHB-11173)</name>
    <name type="common">White-rot fungus</name>
    <dbReference type="NCBI Taxonomy" id="741275"/>
    <lineage>
        <taxon>Eukaryota</taxon>
        <taxon>Fungi</taxon>
        <taxon>Dikarya</taxon>
        <taxon>Basidiomycota</taxon>
        <taxon>Agaricomycotina</taxon>
        <taxon>Agaricomycetes</taxon>
        <taxon>Corticiales</taxon>
        <taxon>Punctulariaceae</taxon>
        <taxon>Punctularia</taxon>
    </lineage>
</organism>
<evidence type="ECO:0000256" key="2">
    <source>
        <dbReference type="ARBA" id="ARBA00004123"/>
    </source>
</evidence>
<protein>
    <recommendedName>
        <fullName evidence="9">DDE Tnp4 domain-containing protein</fullName>
    </recommendedName>
</protein>
<dbReference type="GO" id="GO:0005634">
    <property type="term" value="C:nucleus"/>
    <property type="evidence" value="ECO:0007669"/>
    <property type="project" value="UniProtKB-SubCell"/>
</dbReference>
<dbReference type="PANTHER" id="PTHR22930">
    <property type="match status" value="1"/>
</dbReference>
<evidence type="ECO:0000256" key="6">
    <source>
        <dbReference type="ARBA" id="ARBA00022801"/>
    </source>
</evidence>
<dbReference type="GeneID" id="18882137"/>
<dbReference type="KEGG" id="psq:PUNSTDRAFT_30660"/>
<dbReference type="OrthoDB" id="3246760at2759"/>
<keyword evidence="11" id="KW-1185">Reference proteome</keyword>
<dbReference type="AlphaFoldDB" id="R7RZ41"/>
<keyword evidence="5" id="KW-0479">Metal-binding</keyword>
<comment type="subcellular location">
    <subcellularLocation>
        <location evidence="2">Nucleus</location>
    </subcellularLocation>
</comment>
<dbReference type="InterPro" id="IPR045249">
    <property type="entry name" value="HARBI1-like"/>
</dbReference>
<comment type="similarity">
    <text evidence="3">Belongs to the HARBI1 family.</text>
</comment>
<evidence type="ECO:0000313" key="10">
    <source>
        <dbReference type="EMBL" id="EIN03395.1"/>
    </source>
</evidence>
<dbReference type="RefSeq" id="XP_007389377.1">
    <property type="nucleotide sequence ID" value="XM_007389315.1"/>
</dbReference>
<keyword evidence="7" id="KW-0539">Nucleus</keyword>
<keyword evidence="4" id="KW-0540">Nuclease</keyword>
<dbReference type="EMBL" id="JH687582">
    <property type="protein sequence ID" value="EIN03395.1"/>
    <property type="molecule type" value="Genomic_DNA"/>
</dbReference>
<dbReference type="GO" id="GO:0016787">
    <property type="term" value="F:hydrolase activity"/>
    <property type="evidence" value="ECO:0007669"/>
    <property type="project" value="UniProtKB-KW"/>
</dbReference>
<proteinExistence type="inferred from homology"/>
<feature type="non-terminal residue" evidence="10">
    <location>
        <position position="290"/>
    </location>
</feature>
<evidence type="ECO:0000313" key="11">
    <source>
        <dbReference type="Proteomes" id="UP000054196"/>
    </source>
</evidence>
<feature type="compositionally biased region" description="Low complexity" evidence="8">
    <location>
        <begin position="1"/>
        <end position="23"/>
    </location>
</feature>
<dbReference type="GO" id="GO:0004518">
    <property type="term" value="F:nuclease activity"/>
    <property type="evidence" value="ECO:0007669"/>
    <property type="project" value="UniProtKB-KW"/>
</dbReference>
<dbReference type="PANTHER" id="PTHR22930:SF85">
    <property type="entry name" value="GH03217P-RELATED"/>
    <property type="match status" value="1"/>
</dbReference>
<name>R7RZ41_PUNST</name>
<evidence type="ECO:0000256" key="1">
    <source>
        <dbReference type="ARBA" id="ARBA00001968"/>
    </source>
</evidence>
<feature type="non-terminal residue" evidence="10">
    <location>
        <position position="1"/>
    </location>
</feature>
<dbReference type="eggNOG" id="KOG4585">
    <property type="taxonomic scope" value="Eukaryota"/>
</dbReference>
<dbReference type="HOGENOM" id="CLU_018552_1_4_1"/>
<dbReference type="OMA" id="WTENDEM"/>
<dbReference type="Proteomes" id="UP000054196">
    <property type="component" value="Unassembled WGS sequence"/>
</dbReference>
<comment type="cofactor">
    <cofactor evidence="1">
        <name>a divalent metal cation</name>
        <dbReference type="ChEBI" id="CHEBI:60240"/>
    </cofactor>
</comment>
<dbReference type="Pfam" id="PF13359">
    <property type="entry name" value="DDE_Tnp_4"/>
    <property type="match status" value="1"/>
</dbReference>
<evidence type="ECO:0000256" key="8">
    <source>
        <dbReference type="SAM" id="MobiDB-lite"/>
    </source>
</evidence>
<keyword evidence="6" id="KW-0378">Hydrolase</keyword>
<sequence>SDSSMDTSGSSASESSSSSGSSEQADDYQPLLQLYLCELAAIQASRYMNEREAIIKTPENIQLLLHQYKVDFPDIFRSFTGISPACFDNILCCIGTDPAFHNNSNNPQMPVDQQLAIALYRFRHFGNAVSVLKVALWAGVSVGTVIGVTKRVMAAVCGDSGLRHGAIAFPDAEAKEKAKSWVETMSCSGWRDGWLMVDGTLIPLYERPAFFGNTWYDRKSNYSMNLQLVSTPDLQIIDYSVGLPGSQHDSTAWAETRIYKEHEKLLNGDEWVWGDSAYPLETWCQAPYKK</sequence>
<evidence type="ECO:0000256" key="3">
    <source>
        <dbReference type="ARBA" id="ARBA00006958"/>
    </source>
</evidence>
<evidence type="ECO:0000256" key="5">
    <source>
        <dbReference type="ARBA" id="ARBA00022723"/>
    </source>
</evidence>
<evidence type="ECO:0000259" key="9">
    <source>
        <dbReference type="Pfam" id="PF13359"/>
    </source>
</evidence>
<dbReference type="GO" id="GO:0046872">
    <property type="term" value="F:metal ion binding"/>
    <property type="evidence" value="ECO:0007669"/>
    <property type="project" value="UniProtKB-KW"/>
</dbReference>
<gene>
    <name evidence="10" type="ORF">PUNSTDRAFT_30660</name>
</gene>
<dbReference type="InterPro" id="IPR027806">
    <property type="entry name" value="HARBI1_dom"/>
</dbReference>
<feature type="region of interest" description="Disordered" evidence="8">
    <location>
        <begin position="1"/>
        <end position="24"/>
    </location>
</feature>
<evidence type="ECO:0000256" key="7">
    <source>
        <dbReference type="ARBA" id="ARBA00023242"/>
    </source>
</evidence>
<evidence type="ECO:0000256" key="4">
    <source>
        <dbReference type="ARBA" id="ARBA00022722"/>
    </source>
</evidence>
<reference evidence="11" key="1">
    <citation type="journal article" date="2012" name="Science">
        <title>The Paleozoic origin of enzymatic lignin decomposition reconstructed from 31 fungal genomes.</title>
        <authorList>
            <person name="Floudas D."/>
            <person name="Binder M."/>
            <person name="Riley R."/>
            <person name="Barry K."/>
            <person name="Blanchette R.A."/>
            <person name="Henrissat B."/>
            <person name="Martinez A.T."/>
            <person name="Otillar R."/>
            <person name="Spatafora J.W."/>
            <person name="Yadav J.S."/>
            <person name="Aerts A."/>
            <person name="Benoit I."/>
            <person name="Boyd A."/>
            <person name="Carlson A."/>
            <person name="Copeland A."/>
            <person name="Coutinho P.M."/>
            <person name="de Vries R.P."/>
            <person name="Ferreira P."/>
            <person name="Findley K."/>
            <person name="Foster B."/>
            <person name="Gaskell J."/>
            <person name="Glotzer D."/>
            <person name="Gorecki P."/>
            <person name="Heitman J."/>
            <person name="Hesse C."/>
            <person name="Hori C."/>
            <person name="Igarashi K."/>
            <person name="Jurgens J.A."/>
            <person name="Kallen N."/>
            <person name="Kersten P."/>
            <person name="Kohler A."/>
            <person name="Kuees U."/>
            <person name="Kumar T.K.A."/>
            <person name="Kuo A."/>
            <person name="LaButti K."/>
            <person name="Larrondo L.F."/>
            <person name="Lindquist E."/>
            <person name="Ling A."/>
            <person name="Lombard V."/>
            <person name="Lucas S."/>
            <person name="Lundell T."/>
            <person name="Martin R."/>
            <person name="McLaughlin D.J."/>
            <person name="Morgenstern I."/>
            <person name="Morin E."/>
            <person name="Murat C."/>
            <person name="Nagy L.G."/>
            <person name="Nolan M."/>
            <person name="Ohm R.A."/>
            <person name="Patyshakuliyeva A."/>
            <person name="Rokas A."/>
            <person name="Ruiz-Duenas F.J."/>
            <person name="Sabat G."/>
            <person name="Salamov A."/>
            <person name="Samejima M."/>
            <person name="Schmutz J."/>
            <person name="Slot J.C."/>
            <person name="St John F."/>
            <person name="Stenlid J."/>
            <person name="Sun H."/>
            <person name="Sun S."/>
            <person name="Syed K."/>
            <person name="Tsang A."/>
            <person name="Wiebenga A."/>
            <person name="Young D."/>
            <person name="Pisabarro A."/>
            <person name="Eastwood D.C."/>
            <person name="Martin F."/>
            <person name="Cullen D."/>
            <person name="Grigoriev I.V."/>
            <person name="Hibbett D.S."/>
        </authorList>
    </citation>
    <scope>NUCLEOTIDE SEQUENCE [LARGE SCALE GENOMIC DNA]</scope>
    <source>
        <strain evidence="11">HHB-11173 SS5</strain>
    </source>
</reference>
<accession>R7RZ41</accession>
<feature type="domain" description="DDE Tnp4" evidence="9">
    <location>
        <begin position="197"/>
        <end position="289"/>
    </location>
</feature>